<keyword evidence="4" id="KW-1185">Reference proteome</keyword>
<dbReference type="PANTHER" id="PTHR15441">
    <property type="entry name" value="RIBONUCLEASE P PROTEIN SUBUNIT P14"/>
    <property type="match status" value="1"/>
</dbReference>
<dbReference type="InterPro" id="IPR038085">
    <property type="entry name" value="Rnp2-like_sf"/>
</dbReference>
<evidence type="ECO:0000256" key="1">
    <source>
        <dbReference type="ARBA" id="ARBA00022694"/>
    </source>
</evidence>
<reference evidence="3" key="1">
    <citation type="submission" date="2023-03" db="EMBL/GenBank/DDBJ databases">
        <title>Mating type loci evolution in Malassezia.</title>
        <authorList>
            <person name="Coelho M.A."/>
        </authorList>
    </citation>
    <scope>NUCLEOTIDE SEQUENCE</scope>
    <source>
        <strain evidence="3">CBS 9557</strain>
    </source>
</reference>
<dbReference type="EMBL" id="CP119893">
    <property type="protein sequence ID" value="WFD26294.1"/>
    <property type="molecule type" value="Genomic_DNA"/>
</dbReference>
<accession>A0AAF0EKG8</accession>
<keyword evidence="1" id="KW-0819">tRNA processing</keyword>
<dbReference type="GO" id="GO:0000172">
    <property type="term" value="C:ribonuclease MRP complex"/>
    <property type="evidence" value="ECO:0007669"/>
    <property type="project" value="TreeGrafter"/>
</dbReference>
<feature type="region of interest" description="Disordered" evidence="2">
    <location>
        <begin position="132"/>
        <end position="153"/>
    </location>
</feature>
<evidence type="ECO:0000313" key="3">
    <source>
        <dbReference type="EMBL" id="WFD26294.1"/>
    </source>
</evidence>
<dbReference type="GO" id="GO:0005730">
    <property type="term" value="C:nucleolus"/>
    <property type="evidence" value="ECO:0007669"/>
    <property type="project" value="TreeGrafter"/>
</dbReference>
<proteinExistence type="predicted"/>
<organism evidence="3 4">
    <name type="scientific">Malassezia nana</name>
    <dbReference type="NCBI Taxonomy" id="180528"/>
    <lineage>
        <taxon>Eukaryota</taxon>
        <taxon>Fungi</taxon>
        <taxon>Dikarya</taxon>
        <taxon>Basidiomycota</taxon>
        <taxon>Ustilaginomycotina</taxon>
        <taxon>Malasseziomycetes</taxon>
        <taxon>Malasseziales</taxon>
        <taxon>Malasseziaceae</taxon>
        <taxon>Malassezia</taxon>
    </lineage>
</organism>
<evidence type="ECO:0000256" key="2">
    <source>
        <dbReference type="SAM" id="MobiDB-lite"/>
    </source>
</evidence>
<dbReference type="AlphaFoldDB" id="A0AAF0EKG8"/>
<evidence type="ECO:0000313" key="4">
    <source>
        <dbReference type="Proteomes" id="UP001213623"/>
    </source>
</evidence>
<dbReference type="GO" id="GO:0001682">
    <property type="term" value="P:tRNA 5'-leader removal"/>
    <property type="evidence" value="ECO:0007669"/>
    <property type="project" value="TreeGrafter"/>
</dbReference>
<dbReference type="GO" id="GO:0033204">
    <property type="term" value="F:ribonuclease P RNA binding"/>
    <property type="evidence" value="ECO:0007669"/>
    <property type="project" value="TreeGrafter"/>
</dbReference>
<dbReference type="Gene3D" id="3.30.70.3250">
    <property type="entry name" value="Ribonuclease P, Pop5 subunit"/>
    <property type="match status" value="1"/>
</dbReference>
<dbReference type="SUPFAM" id="SSF160350">
    <property type="entry name" value="Rnp2-like"/>
    <property type="match status" value="1"/>
</dbReference>
<dbReference type="GO" id="GO:0030681">
    <property type="term" value="C:multimeric ribonuclease P complex"/>
    <property type="evidence" value="ECO:0007669"/>
    <property type="project" value="TreeGrafter"/>
</dbReference>
<dbReference type="Proteomes" id="UP001213623">
    <property type="component" value="Chromosome 2"/>
</dbReference>
<gene>
    <name evidence="3" type="ORF">MNAN1_001273</name>
</gene>
<protein>
    <submittedName>
        <fullName evidence="3">Uncharacterized protein</fullName>
    </submittedName>
</protein>
<sequence>MVRFKNRWLLLSFVSEPPSIPNDYGPEAPPCPRAPSLNAYVITKALRASLQENFGDAKAGAYAGPLNSGTIRKVQKKAITIHQNYIIQLEAAKTKYKSDASAASTQPLEIPMTTNDIDMEDDLGVALDDTEDVGTAQSEDVSGIPETDTELCVSPNDLKLPEKVRQELFESRKEILSITEQ</sequence>
<dbReference type="PANTHER" id="PTHR15441:SF2">
    <property type="entry name" value="RIBONUCLEASE P_MRP PROTEIN SUBUNIT POP5"/>
    <property type="match status" value="1"/>
</dbReference>
<name>A0AAF0EKG8_9BASI</name>